<sequence>MNKAVITTVDRRSISAKHNTENNRSPSIPKSYTISCSSTSLAFPLIASLRLATSRTSGKLTFLLIFNRNCSFSMSFSMPLASRSKFMVKLLTYPWEEL</sequence>
<proteinExistence type="predicted"/>
<dbReference type="AlphaFoldDB" id="T1GZR0"/>
<organism evidence="1 2">
    <name type="scientific">Megaselia scalaris</name>
    <name type="common">Humpbacked fly</name>
    <name type="synonym">Phora scalaris</name>
    <dbReference type="NCBI Taxonomy" id="36166"/>
    <lineage>
        <taxon>Eukaryota</taxon>
        <taxon>Metazoa</taxon>
        <taxon>Ecdysozoa</taxon>
        <taxon>Arthropoda</taxon>
        <taxon>Hexapoda</taxon>
        <taxon>Insecta</taxon>
        <taxon>Pterygota</taxon>
        <taxon>Neoptera</taxon>
        <taxon>Endopterygota</taxon>
        <taxon>Diptera</taxon>
        <taxon>Brachycera</taxon>
        <taxon>Muscomorpha</taxon>
        <taxon>Platypezoidea</taxon>
        <taxon>Phoridae</taxon>
        <taxon>Megaseliini</taxon>
        <taxon>Megaselia</taxon>
    </lineage>
</organism>
<dbReference type="EMBL" id="CAQQ02388173">
    <property type="status" value="NOT_ANNOTATED_CDS"/>
    <property type="molecule type" value="Genomic_DNA"/>
</dbReference>
<dbReference type="HOGENOM" id="CLU_2335990_0_0_1"/>
<keyword evidence="2" id="KW-1185">Reference proteome</keyword>
<evidence type="ECO:0000313" key="1">
    <source>
        <dbReference type="EnsemblMetazoa" id="MESCA009364-PA"/>
    </source>
</evidence>
<reference evidence="1" key="2">
    <citation type="submission" date="2015-06" db="UniProtKB">
        <authorList>
            <consortium name="EnsemblMetazoa"/>
        </authorList>
    </citation>
    <scope>IDENTIFICATION</scope>
</reference>
<dbReference type="EnsemblMetazoa" id="MESCA009364-RA">
    <property type="protein sequence ID" value="MESCA009364-PA"/>
    <property type="gene ID" value="MESCA009364"/>
</dbReference>
<reference evidence="2" key="1">
    <citation type="submission" date="2013-02" db="EMBL/GenBank/DDBJ databases">
        <authorList>
            <person name="Hughes D."/>
        </authorList>
    </citation>
    <scope>NUCLEOTIDE SEQUENCE</scope>
    <source>
        <strain>Durham</strain>
        <strain evidence="2">NC isolate 2 -- Noor lab</strain>
    </source>
</reference>
<name>T1GZR0_MEGSC</name>
<dbReference type="Proteomes" id="UP000015102">
    <property type="component" value="Unassembled WGS sequence"/>
</dbReference>
<accession>T1GZR0</accession>
<evidence type="ECO:0000313" key="2">
    <source>
        <dbReference type="Proteomes" id="UP000015102"/>
    </source>
</evidence>
<dbReference type="EMBL" id="CAQQ02388174">
    <property type="status" value="NOT_ANNOTATED_CDS"/>
    <property type="molecule type" value="Genomic_DNA"/>
</dbReference>
<protein>
    <submittedName>
        <fullName evidence="1">Uncharacterized protein</fullName>
    </submittedName>
</protein>